<feature type="domain" description="Transposase DDE" evidence="2">
    <location>
        <begin position="177"/>
        <end position="298"/>
    </location>
</feature>
<dbReference type="InterPro" id="IPR025668">
    <property type="entry name" value="Tnp_DDE_dom"/>
</dbReference>
<evidence type="ECO:0000313" key="3">
    <source>
        <dbReference type="EMBL" id="MBO3273341.1"/>
    </source>
</evidence>
<evidence type="ECO:0000259" key="2">
    <source>
        <dbReference type="Pfam" id="PF13751"/>
    </source>
</evidence>
<organism evidence="3 4">
    <name type="scientific">Hymenobacter defluvii</name>
    <dbReference type="NCBI Taxonomy" id="2054411"/>
    <lineage>
        <taxon>Bacteria</taxon>
        <taxon>Pseudomonadati</taxon>
        <taxon>Bacteroidota</taxon>
        <taxon>Cytophagia</taxon>
        <taxon>Cytophagales</taxon>
        <taxon>Hymenobacteraceae</taxon>
        <taxon>Hymenobacter</taxon>
    </lineage>
</organism>
<dbReference type="PANTHER" id="PTHR33408">
    <property type="entry name" value="TRANSPOSASE"/>
    <property type="match status" value="1"/>
</dbReference>
<dbReference type="EMBL" id="JAGETX010000033">
    <property type="protein sequence ID" value="MBO3273341.1"/>
    <property type="molecule type" value="Genomic_DNA"/>
</dbReference>
<proteinExistence type="predicted"/>
<evidence type="ECO:0000256" key="1">
    <source>
        <dbReference type="SAM" id="MobiDB-lite"/>
    </source>
</evidence>
<gene>
    <name evidence="3" type="ORF">J4D97_22015</name>
</gene>
<feature type="region of interest" description="Disordered" evidence="1">
    <location>
        <begin position="1"/>
        <end position="44"/>
    </location>
</feature>
<dbReference type="Proteomes" id="UP000670527">
    <property type="component" value="Unassembled WGS sequence"/>
</dbReference>
<dbReference type="PANTHER" id="PTHR33408:SF2">
    <property type="entry name" value="TRANSPOSASE DDE DOMAIN-CONTAINING PROTEIN"/>
    <property type="match status" value="1"/>
</dbReference>
<dbReference type="Pfam" id="PF13751">
    <property type="entry name" value="DDE_Tnp_1_6"/>
    <property type="match status" value="1"/>
</dbReference>
<sequence>MSGQPPAPASTPPTAPLRSAPAHQLRYEASRQAKRRASAGGLGAHHAKARLLSNKTHYSPADPEARISVKPGKARALNYLCSLAVDTAHGVISHVQADFADSRDSLHLPGLVDHLQARLQGNELQLRELVADTGYSNGFNYALLEHRGITPWIPVFGAYKPVIEGFTYQVDRDEYRCRADKTLPFHKYRPTADGVWMKLYRAAYADCQACLLKATCVPKVDSKQLVRSAFDAAYRRAWHRQRSRQGQHMRQVRQRTVEPVFGNLLQHYGLRRVGTKGRAAAHKTMLLSAIAYNLKKLLKHSPQRGVSLALALQPASPCLLYSLLECRQKSSHLYFDYSLQ</sequence>
<protein>
    <submittedName>
        <fullName evidence="3">Transposase</fullName>
    </submittedName>
</protein>
<reference evidence="3 4" key="1">
    <citation type="submission" date="2021-03" db="EMBL/GenBank/DDBJ databases">
        <authorList>
            <person name="Kim M.K."/>
        </authorList>
    </citation>
    <scope>NUCLEOTIDE SEQUENCE [LARGE SCALE GENOMIC DNA]</scope>
    <source>
        <strain evidence="3 4">BT507</strain>
    </source>
</reference>
<name>A0ABS3TI55_9BACT</name>
<comment type="caution">
    <text evidence="3">The sequence shown here is derived from an EMBL/GenBank/DDBJ whole genome shotgun (WGS) entry which is preliminary data.</text>
</comment>
<feature type="compositionally biased region" description="Pro residues" evidence="1">
    <location>
        <begin position="1"/>
        <end position="15"/>
    </location>
</feature>
<keyword evidence="4" id="KW-1185">Reference proteome</keyword>
<evidence type="ECO:0000313" key="4">
    <source>
        <dbReference type="Proteomes" id="UP000670527"/>
    </source>
</evidence>
<accession>A0ABS3TI55</accession>